<dbReference type="SUPFAM" id="SSF56112">
    <property type="entry name" value="Protein kinase-like (PK-like)"/>
    <property type="match status" value="1"/>
</dbReference>
<evidence type="ECO:0000313" key="10">
    <source>
        <dbReference type="Proteomes" id="UP000464178"/>
    </source>
</evidence>
<dbReference type="CDD" id="cd14014">
    <property type="entry name" value="STKc_PknB_like"/>
    <property type="match status" value="1"/>
</dbReference>
<dbReference type="GO" id="GO:0009279">
    <property type="term" value="C:cell outer membrane"/>
    <property type="evidence" value="ECO:0007669"/>
    <property type="project" value="TreeGrafter"/>
</dbReference>
<keyword evidence="9" id="KW-0808">Transferase</keyword>
<dbReference type="Gene3D" id="1.25.40.10">
    <property type="entry name" value="Tetratricopeptide repeat domain"/>
    <property type="match status" value="3"/>
</dbReference>
<evidence type="ECO:0000256" key="2">
    <source>
        <dbReference type="ARBA" id="ARBA00022741"/>
    </source>
</evidence>
<evidence type="ECO:0000256" key="6">
    <source>
        <dbReference type="PROSITE-ProRule" id="PRU10141"/>
    </source>
</evidence>
<dbReference type="GO" id="GO:0046813">
    <property type="term" value="P:receptor-mediated virion attachment to host cell"/>
    <property type="evidence" value="ECO:0007669"/>
    <property type="project" value="TreeGrafter"/>
</dbReference>
<evidence type="ECO:0000256" key="4">
    <source>
        <dbReference type="ARBA" id="ARBA00022840"/>
    </source>
</evidence>
<dbReference type="Pfam" id="PF13432">
    <property type="entry name" value="TPR_16"/>
    <property type="match status" value="1"/>
</dbReference>
<dbReference type="SMART" id="SM00028">
    <property type="entry name" value="TPR"/>
    <property type="match status" value="7"/>
</dbReference>
<gene>
    <name evidence="9" type="ORF">SOIL9_30970</name>
</gene>
<dbReference type="SMART" id="SM00220">
    <property type="entry name" value="S_TKc"/>
    <property type="match status" value="1"/>
</dbReference>
<dbReference type="EMBL" id="LR593886">
    <property type="protein sequence ID" value="VTR94617.1"/>
    <property type="molecule type" value="Genomic_DNA"/>
</dbReference>
<dbReference type="AlphaFoldDB" id="A0A6P2D194"/>
<evidence type="ECO:0000313" key="9">
    <source>
        <dbReference type="EMBL" id="VTR94617.1"/>
    </source>
</evidence>
<keyword evidence="2 6" id="KW-0547">Nucleotide-binding</keyword>
<dbReference type="GO" id="GO:0004672">
    <property type="term" value="F:protein kinase activity"/>
    <property type="evidence" value="ECO:0007669"/>
    <property type="project" value="InterPro"/>
</dbReference>
<dbReference type="InterPro" id="IPR000719">
    <property type="entry name" value="Prot_kinase_dom"/>
</dbReference>
<keyword evidence="10" id="KW-1185">Reference proteome</keyword>
<evidence type="ECO:0000256" key="1">
    <source>
        <dbReference type="ARBA" id="ARBA00022737"/>
    </source>
</evidence>
<feature type="repeat" description="TPR" evidence="5">
    <location>
        <begin position="634"/>
        <end position="667"/>
    </location>
</feature>
<proteinExistence type="predicted"/>
<feature type="repeat" description="TPR" evidence="5">
    <location>
        <begin position="668"/>
        <end position="701"/>
    </location>
</feature>
<dbReference type="KEGG" id="gms:SOIL9_30970"/>
<evidence type="ECO:0000256" key="5">
    <source>
        <dbReference type="PROSITE-ProRule" id="PRU00339"/>
    </source>
</evidence>
<name>A0A6P2D194_9BACT</name>
<accession>A0A6P2D194</accession>
<feature type="region of interest" description="Disordered" evidence="7">
    <location>
        <begin position="11"/>
        <end position="34"/>
    </location>
</feature>
<reference evidence="9 10" key="1">
    <citation type="submission" date="2019-05" db="EMBL/GenBank/DDBJ databases">
        <authorList>
            <consortium name="Science for Life Laboratories"/>
        </authorList>
    </citation>
    <scope>NUCLEOTIDE SEQUENCE [LARGE SCALE GENOMIC DNA]</scope>
    <source>
        <strain evidence="9">Soil9</strain>
    </source>
</reference>
<dbReference type="InterPro" id="IPR050498">
    <property type="entry name" value="Ycf3"/>
</dbReference>
<keyword evidence="3 5" id="KW-0802">TPR repeat</keyword>
<dbReference type="PROSITE" id="PS50011">
    <property type="entry name" value="PROTEIN_KINASE_DOM"/>
    <property type="match status" value="1"/>
</dbReference>
<dbReference type="SUPFAM" id="SSF48452">
    <property type="entry name" value="TPR-like"/>
    <property type="match status" value="2"/>
</dbReference>
<dbReference type="Proteomes" id="UP000464178">
    <property type="component" value="Chromosome"/>
</dbReference>
<dbReference type="PROSITE" id="PS00107">
    <property type="entry name" value="PROTEIN_KINASE_ATP"/>
    <property type="match status" value="1"/>
</dbReference>
<dbReference type="RefSeq" id="WP_162669130.1">
    <property type="nucleotide sequence ID" value="NZ_LR593886.1"/>
</dbReference>
<dbReference type="PANTHER" id="PTHR44858:SF1">
    <property type="entry name" value="UDP-N-ACETYLGLUCOSAMINE--PEPTIDE N-ACETYLGLUCOSAMINYLTRANSFERASE SPINDLY-RELATED"/>
    <property type="match status" value="1"/>
</dbReference>
<dbReference type="PROSITE" id="PS00108">
    <property type="entry name" value="PROTEIN_KINASE_ST"/>
    <property type="match status" value="1"/>
</dbReference>
<dbReference type="NCBIfam" id="NF047558">
    <property type="entry name" value="TPR_END_plus"/>
    <property type="match status" value="1"/>
</dbReference>
<keyword evidence="1" id="KW-0677">Repeat</keyword>
<sequence length="977" mass="105892">MSACDFPPTAQLHLLPPASDTPAPDPQLSADPADIGTIRNWTGEAGLPPEASLEPVALIDHLRASDPATAERLRAAIDRFPRVNSHFAGFDLAAVLGRGTFGRVYLARQGELADRFVALKVSADLAGESQTLARLQHTNIVPIYSAHREGPFQAVCMPFFGVATLAHLLHRFRGNTAVPATGRQLLDTLKGLSEETDIPALGSRAPGTGAGTGPKSLGSVAVAVDEAEAHLRAVRGPVRAGGPQEVLREITYPDAVCWIGARLADGLEHAHAHGILHNDLKPANVLLTDDGQPMLLDFGVSEDLKVRAVAPGAHIGGTLPYMAPEHLRSVRDRVPTTDGRSDVYALGIILFELLTGEHPFRVPVGKLEDEIPLMLTERSARPPRLRAKNSQVARGLEAIVRKCLEPDAAHRYQSAADLRDDLDRHRADLPLRFARVPVRERVRKWARRHPRLTSNMSLITVAVVSLALCVGGLATARTRAERSDAAVTARQFDDDLKSAHYLLSTRAPEPATVERGIAKCTEALARYGLPDDVRWEQRSEFRALPADEQQRVRSKIAEVCLLLARGQSLRSNSGAGTNEPLGAALRANELAETVTGTATKALWEQRAELMRRLGRSEGATQSAEKAKDAPLATAGDYYLSGTEAMTNGKHRDALPLLRKAVELDPGDFSIHMSLGRCYENLGRYSDASACYTTAIALRPDHSGGYYARALVALRTHDPARAKDDLDKVAELLPDTADVYLNRALANQELKNYPAGLRDLEHATELGAPQVRALCMRAQIKHISGDPTGAAKDLAEAMKLNAEDDVGLVARGIVRLNTDLAGAISDFDAALVANPRSIPAQQNKAHAQGKMGKDREAIRTLDRLLEMYPDYVPARSGRGVLHARLGNAKEAIADATDVLKREPSPVNAYQAACVYALLDKVQPGARTEAIRLLTAALRRGFGHEHVDTDKDLNPIRDTPEFKRIVESARTLRTDVGRQ</sequence>
<dbReference type="InterPro" id="IPR019734">
    <property type="entry name" value="TPR_rpt"/>
</dbReference>
<dbReference type="InterPro" id="IPR011990">
    <property type="entry name" value="TPR-like_helical_dom_sf"/>
</dbReference>
<dbReference type="PANTHER" id="PTHR44858">
    <property type="entry name" value="TETRATRICOPEPTIDE REPEAT PROTEIN 6"/>
    <property type="match status" value="1"/>
</dbReference>
<feature type="domain" description="Protein kinase" evidence="8">
    <location>
        <begin position="90"/>
        <end position="428"/>
    </location>
</feature>
<evidence type="ECO:0000256" key="3">
    <source>
        <dbReference type="ARBA" id="ARBA00022803"/>
    </source>
</evidence>
<keyword evidence="9" id="KW-0418">Kinase</keyword>
<dbReference type="Pfam" id="PF00069">
    <property type="entry name" value="Pkinase"/>
    <property type="match status" value="1"/>
</dbReference>
<dbReference type="InterPro" id="IPR008271">
    <property type="entry name" value="Ser/Thr_kinase_AS"/>
</dbReference>
<feature type="binding site" evidence="6">
    <location>
        <position position="120"/>
    </location>
    <ligand>
        <name>ATP</name>
        <dbReference type="ChEBI" id="CHEBI:30616"/>
    </ligand>
</feature>
<dbReference type="InterPro" id="IPR011009">
    <property type="entry name" value="Kinase-like_dom_sf"/>
</dbReference>
<evidence type="ECO:0000256" key="7">
    <source>
        <dbReference type="SAM" id="MobiDB-lite"/>
    </source>
</evidence>
<dbReference type="PROSITE" id="PS50005">
    <property type="entry name" value="TPR"/>
    <property type="match status" value="2"/>
</dbReference>
<protein>
    <recommendedName>
        <fullName evidence="8">Protein kinase domain-containing protein</fullName>
    </recommendedName>
</protein>
<keyword evidence="4 6" id="KW-0067">ATP-binding</keyword>
<dbReference type="GO" id="GO:0005524">
    <property type="term" value="F:ATP binding"/>
    <property type="evidence" value="ECO:0007669"/>
    <property type="project" value="UniProtKB-UniRule"/>
</dbReference>
<dbReference type="Gene3D" id="1.10.510.10">
    <property type="entry name" value="Transferase(Phosphotransferase) domain 1"/>
    <property type="match status" value="2"/>
</dbReference>
<organism evidence="9 10">
    <name type="scientific">Gemmata massiliana</name>
    <dbReference type="NCBI Taxonomy" id="1210884"/>
    <lineage>
        <taxon>Bacteria</taxon>
        <taxon>Pseudomonadati</taxon>
        <taxon>Planctomycetota</taxon>
        <taxon>Planctomycetia</taxon>
        <taxon>Gemmatales</taxon>
        <taxon>Gemmataceae</taxon>
        <taxon>Gemmata</taxon>
    </lineage>
</organism>
<dbReference type="Pfam" id="PF14559">
    <property type="entry name" value="TPR_19"/>
    <property type="match status" value="1"/>
</dbReference>
<dbReference type="InterPro" id="IPR017441">
    <property type="entry name" value="Protein_kinase_ATP_BS"/>
</dbReference>
<evidence type="ECO:0000259" key="8">
    <source>
        <dbReference type="PROSITE" id="PS50011"/>
    </source>
</evidence>